<dbReference type="Pfam" id="PF17784">
    <property type="entry name" value="Sulfotransfer_4"/>
    <property type="match status" value="1"/>
</dbReference>
<dbReference type="OrthoDB" id="408152at2759"/>
<proteinExistence type="predicted"/>
<dbReference type="SUPFAM" id="SSF52540">
    <property type="entry name" value="P-loop containing nucleoside triphosphate hydrolases"/>
    <property type="match status" value="1"/>
</dbReference>
<dbReference type="InterPro" id="IPR027417">
    <property type="entry name" value="P-loop_NTPase"/>
</dbReference>
<dbReference type="EMBL" id="SRPW01002896">
    <property type="protein sequence ID" value="KAG5989716.1"/>
    <property type="molecule type" value="Genomic_DNA"/>
</dbReference>
<protein>
    <submittedName>
        <fullName evidence="3">Uncharacterized protein</fullName>
    </submittedName>
</protein>
<reference evidence="3" key="1">
    <citation type="journal article" date="2020" name="bioRxiv">
        <title>Whole genome comparisons of ergot fungi reveals the divergence and evolution of species within the genus Claviceps are the result of varying mechanisms driving genome evolution and host range expansion.</title>
        <authorList>
            <person name="Wyka S.A."/>
            <person name="Mondo S.J."/>
            <person name="Liu M."/>
            <person name="Dettman J."/>
            <person name="Nalam V."/>
            <person name="Broders K.D."/>
        </authorList>
    </citation>
    <scope>NUCLEOTIDE SEQUENCE</scope>
    <source>
        <strain evidence="3">CCC 602</strain>
    </source>
</reference>
<evidence type="ECO:0000313" key="4">
    <source>
        <dbReference type="Proteomes" id="UP000748025"/>
    </source>
</evidence>
<feature type="region of interest" description="Disordered" evidence="1">
    <location>
        <begin position="231"/>
        <end position="260"/>
    </location>
</feature>
<evidence type="ECO:0000256" key="1">
    <source>
        <dbReference type="SAM" id="MobiDB-lite"/>
    </source>
</evidence>
<dbReference type="Gene3D" id="3.40.50.300">
    <property type="entry name" value="P-loop containing nucleotide triphosphate hydrolases"/>
    <property type="match status" value="1"/>
</dbReference>
<dbReference type="AlphaFoldDB" id="A0A9P7N460"/>
<comment type="caution">
    <text evidence="3">The sequence shown here is derived from an EMBL/GenBank/DDBJ whole genome shotgun (WGS) entry which is preliminary data.</text>
</comment>
<keyword evidence="2" id="KW-0812">Transmembrane</keyword>
<name>A0A9P7N460_9HYPO</name>
<dbReference type="InterPro" id="IPR040632">
    <property type="entry name" value="Sulfotransfer_4"/>
</dbReference>
<keyword evidence="4" id="KW-1185">Reference proteome</keyword>
<evidence type="ECO:0000313" key="3">
    <source>
        <dbReference type="EMBL" id="KAG5989716.1"/>
    </source>
</evidence>
<dbReference type="PANTHER" id="PTHR36978:SF4">
    <property type="entry name" value="P-LOOP CONTAINING NUCLEOSIDE TRIPHOSPHATE HYDROLASE PROTEIN"/>
    <property type="match status" value="1"/>
</dbReference>
<organism evidence="3 4">
    <name type="scientific">Claviceps pusilla</name>
    <dbReference type="NCBI Taxonomy" id="123648"/>
    <lineage>
        <taxon>Eukaryota</taxon>
        <taxon>Fungi</taxon>
        <taxon>Dikarya</taxon>
        <taxon>Ascomycota</taxon>
        <taxon>Pezizomycotina</taxon>
        <taxon>Sordariomycetes</taxon>
        <taxon>Hypocreomycetidae</taxon>
        <taxon>Hypocreales</taxon>
        <taxon>Clavicipitaceae</taxon>
        <taxon>Claviceps</taxon>
    </lineage>
</organism>
<keyword evidence="2" id="KW-1133">Transmembrane helix</keyword>
<keyword evidence="2" id="KW-0472">Membrane</keyword>
<feature type="transmembrane region" description="Helical" evidence="2">
    <location>
        <begin position="286"/>
        <end position="308"/>
    </location>
</feature>
<dbReference type="PANTHER" id="PTHR36978">
    <property type="entry name" value="P-LOOP CONTAINING NUCLEOTIDE TRIPHOSPHATE HYDROLASE"/>
    <property type="match status" value="1"/>
</dbReference>
<accession>A0A9P7N460</accession>
<dbReference type="Proteomes" id="UP000748025">
    <property type="component" value="Unassembled WGS sequence"/>
</dbReference>
<sequence length="322" mass="36717">MRFITDNIIPDRSALGPRMRVLGAGLPRCATSSLQAALESPHLGYTPCMHMAHVAPHPERCELVLEAIHETDTQRRHKILHRLFDGYEATTDFPGFWFIDDLMDMYPDAPVILNRRSDGCQAWWASMESAINFYSTRCYYLLCLLVRIDRLHYRIHTVMRDRWPARYGCDMSPGIYDAHARFVARECAKRGRPLLVWETKDGWEPLCQFLSDSRDDEEDDEYDGGHDAEEEVQKEGAEGAEGVEGANGAKREDTRRRRRRRRLVPPDQAFPWVNDAATMKTVKRIVVARGVLSWVALLAGLFAAWRYVGTWLGGAAMAAMAS</sequence>
<evidence type="ECO:0000256" key="2">
    <source>
        <dbReference type="SAM" id="Phobius"/>
    </source>
</evidence>
<gene>
    <name evidence="3" type="ORF">E4U43_004447</name>
</gene>